<dbReference type="PANTHER" id="PTHR43047:SF72">
    <property type="entry name" value="OSMOSENSING HISTIDINE PROTEIN KINASE SLN1"/>
    <property type="match status" value="1"/>
</dbReference>
<dbReference type="PROSITE" id="PS50109">
    <property type="entry name" value="HIS_KIN"/>
    <property type="match status" value="1"/>
</dbReference>
<dbReference type="InterPro" id="IPR003594">
    <property type="entry name" value="HATPase_dom"/>
</dbReference>
<dbReference type="PANTHER" id="PTHR43047">
    <property type="entry name" value="TWO-COMPONENT HISTIDINE PROTEIN KINASE"/>
    <property type="match status" value="1"/>
</dbReference>
<dbReference type="SMART" id="SM00387">
    <property type="entry name" value="HATPase_c"/>
    <property type="match status" value="1"/>
</dbReference>
<dbReference type="Gene3D" id="3.40.50.2300">
    <property type="match status" value="1"/>
</dbReference>
<dbReference type="GO" id="GO:0000155">
    <property type="term" value="F:phosphorelay sensor kinase activity"/>
    <property type="evidence" value="ECO:0007669"/>
    <property type="project" value="InterPro"/>
</dbReference>
<dbReference type="GO" id="GO:0005886">
    <property type="term" value="C:plasma membrane"/>
    <property type="evidence" value="ECO:0007669"/>
    <property type="project" value="TreeGrafter"/>
</dbReference>
<dbReference type="SUPFAM" id="SSF55874">
    <property type="entry name" value="ATPase domain of HSP90 chaperone/DNA topoisomerase II/histidine kinase"/>
    <property type="match status" value="1"/>
</dbReference>
<dbReference type="GO" id="GO:0009927">
    <property type="term" value="F:histidine phosphotransfer kinase activity"/>
    <property type="evidence" value="ECO:0007669"/>
    <property type="project" value="TreeGrafter"/>
</dbReference>
<keyword evidence="3" id="KW-0597">Phosphoprotein</keyword>
<dbReference type="InterPro" id="IPR036097">
    <property type="entry name" value="HisK_dim/P_sf"/>
</dbReference>
<evidence type="ECO:0000256" key="2">
    <source>
        <dbReference type="ARBA" id="ARBA00012438"/>
    </source>
</evidence>
<proteinExistence type="predicted"/>
<dbReference type="Pfam" id="PF02518">
    <property type="entry name" value="HATPase_c"/>
    <property type="match status" value="1"/>
</dbReference>
<evidence type="ECO:0000313" key="7">
    <source>
        <dbReference type="Proteomes" id="UP000586722"/>
    </source>
</evidence>
<protein>
    <recommendedName>
        <fullName evidence="2">histidine kinase</fullName>
        <ecNumber evidence="2">2.7.13.3</ecNumber>
    </recommendedName>
</protein>
<dbReference type="EC" id="2.7.13.3" evidence="2"/>
<evidence type="ECO:0000313" key="6">
    <source>
        <dbReference type="EMBL" id="NBN80290.1"/>
    </source>
</evidence>
<dbReference type="CDD" id="cd17546">
    <property type="entry name" value="REC_hyHK_CKI1_RcsC-like"/>
    <property type="match status" value="1"/>
</dbReference>
<sequence length="384" mass="40814">MADKDSEGPQAERAAEAGLALVAHDLRTPLNAMRLTAEMIAQGPLQADQQERLGVLLDAIDALTAMTSDLIQRGRTRPATDRTLPREDARLILQSVHDLFSAVASRKRLDLILTLTEQPLPLDAGTAVAFRRITSTLVDNALKYTQRGHVRLDLAPSPRGTALQLAVTDTGPGIDVLERSRLFRPFTRGAAGRAGGSGAGLGLWGARALAADAGGHLDLHTATSGGCRFEVGLPLALDGLTPGHRTSEAAVAAHVLIVDDNDTNRRLLSALLESFSMTSDQAPNGPIAVAMAARTAYDAVLMDLHMPGMSGIETAEALRDGPDGHRLPLIAVTAALESVGDRRLRQAGFQEVLAKPLSPAHLYQALDLARERHRQRLAEASLDA</sequence>
<evidence type="ECO:0000256" key="4">
    <source>
        <dbReference type="ARBA" id="ARBA00022679"/>
    </source>
</evidence>
<dbReference type="PRINTS" id="PR00344">
    <property type="entry name" value="BCTRLSENSOR"/>
</dbReference>
<organism evidence="6 7">
    <name type="scientific">Pannonibacter tanglangensis</name>
    <dbReference type="NCBI Taxonomy" id="2750084"/>
    <lineage>
        <taxon>Bacteria</taxon>
        <taxon>Pseudomonadati</taxon>
        <taxon>Pseudomonadota</taxon>
        <taxon>Alphaproteobacteria</taxon>
        <taxon>Hyphomicrobiales</taxon>
        <taxon>Stappiaceae</taxon>
        <taxon>Pannonibacter</taxon>
    </lineage>
</organism>
<keyword evidence="5" id="KW-0418">Kinase</keyword>
<comment type="caution">
    <text evidence="6">The sequence shown here is derived from an EMBL/GenBank/DDBJ whole genome shotgun (WGS) entry which is preliminary data.</text>
</comment>
<dbReference type="InterPro" id="IPR036890">
    <property type="entry name" value="HATPase_C_sf"/>
</dbReference>
<dbReference type="InterPro" id="IPR011006">
    <property type="entry name" value="CheY-like_superfamily"/>
</dbReference>
<dbReference type="InterPro" id="IPR001789">
    <property type="entry name" value="Sig_transdc_resp-reg_receiver"/>
</dbReference>
<dbReference type="PROSITE" id="PS50110">
    <property type="entry name" value="RESPONSE_REGULATORY"/>
    <property type="match status" value="1"/>
</dbReference>
<dbReference type="Pfam" id="PF00072">
    <property type="entry name" value="Response_reg"/>
    <property type="match status" value="1"/>
</dbReference>
<dbReference type="AlphaFoldDB" id="A0A7X5F7J0"/>
<dbReference type="RefSeq" id="WP_161677492.1">
    <property type="nucleotide sequence ID" value="NZ_JAABLP010000005.1"/>
</dbReference>
<dbReference type="Gene3D" id="3.30.565.10">
    <property type="entry name" value="Histidine kinase-like ATPase, C-terminal domain"/>
    <property type="match status" value="1"/>
</dbReference>
<name>A0A7X5F7J0_9HYPH</name>
<dbReference type="SUPFAM" id="SSF47384">
    <property type="entry name" value="Homodimeric domain of signal transducing histidine kinase"/>
    <property type="match status" value="1"/>
</dbReference>
<dbReference type="InterPro" id="IPR004358">
    <property type="entry name" value="Sig_transdc_His_kin-like_C"/>
</dbReference>
<comment type="catalytic activity">
    <reaction evidence="1">
        <text>ATP + protein L-histidine = ADP + protein N-phospho-L-histidine.</text>
        <dbReference type="EC" id="2.7.13.3"/>
    </reaction>
</comment>
<reference evidence="7" key="1">
    <citation type="submission" date="2020-01" db="EMBL/GenBank/DDBJ databases">
        <authorList>
            <person name="Fang Y."/>
            <person name="Sun R."/>
            <person name="Nie L."/>
            <person name="He J."/>
            <person name="Hao L."/>
            <person name="Wang L."/>
            <person name="Su S."/>
            <person name="Lv E."/>
            <person name="Zhang Z."/>
            <person name="Xie R."/>
            <person name="Liu H."/>
        </authorList>
    </citation>
    <scope>NUCLEOTIDE SEQUENCE [LARGE SCALE GENOMIC DNA]</scope>
    <source>
        <strain evidence="7">XCT-53</strain>
    </source>
</reference>
<dbReference type="InterPro" id="IPR005467">
    <property type="entry name" value="His_kinase_dom"/>
</dbReference>
<keyword evidence="4" id="KW-0808">Transferase</keyword>
<evidence type="ECO:0000256" key="5">
    <source>
        <dbReference type="ARBA" id="ARBA00022777"/>
    </source>
</evidence>
<evidence type="ECO:0000256" key="3">
    <source>
        <dbReference type="ARBA" id="ARBA00022553"/>
    </source>
</evidence>
<dbReference type="EMBL" id="JAABLQ010000003">
    <property type="protein sequence ID" value="NBN80290.1"/>
    <property type="molecule type" value="Genomic_DNA"/>
</dbReference>
<dbReference type="InterPro" id="IPR003661">
    <property type="entry name" value="HisK_dim/P_dom"/>
</dbReference>
<dbReference type="SMART" id="SM00448">
    <property type="entry name" value="REC"/>
    <property type="match status" value="1"/>
</dbReference>
<dbReference type="Pfam" id="PF00512">
    <property type="entry name" value="HisKA"/>
    <property type="match status" value="1"/>
</dbReference>
<dbReference type="SUPFAM" id="SSF52172">
    <property type="entry name" value="CheY-like"/>
    <property type="match status" value="1"/>
</dbReference>
<accession>A0A7X5F7J0</accession>
<evidence type="ECO:0000256" key="1">
    <source>
        <dbReference type="ARBA" id="ARBA00000085"/>
    </source>
</evidence>
<dbReference type="SMART" id="SM00388">
    <property type="entry name" value="HisKA"/>
    <property type="match status" value="1"/>
</dbReference>
<keyword evidence="7" id="KW-1185">Reference proteome</keyword>
<dbReference type="Gene3D" id="1.10.287.130">
    <property type="match status" value="1"/>
</dbReference>
<gene>
    <name evidence="6" type="ORF">GWI72_18575</name>
</gene>
<dbReference type="Proteomes" id="UP000586722">
    <property type="component" value="Unassembled WGS sequence"/>
</dbReference>
<dbReference type="CDD" id="cd00082">
    <property type="entry name" value="HisKA"/>
    <property type="match status" value="1"/>
</dbReference>